<dbReference type="GO" id="GO:0016491">
    <property type="term" value="F:oxidoreductase activity"/>
    <property type="evidence" value="ECO:0007669"/>
    <property type="project" value="InterPro"/>
</dbReference>
<proteinExistence type="predicted"/>
<dbReference type="EMBL" id="BMXF01000001">
    <property type="protein sequence ID" value="GHB52446.1"/>
    <property type="molecule type" value="Genomic_DNA"/>
</dbReference>
<name>A0A8J3CZF7_9BACT</name>
<keyword evidence="5" id="KW-0175">Coiled coil</keyword>
<dbReference type="AlphaFoldDB" id="A0A8J3CZF7"/>
<sequence length="386" mass="42733">MENGQMLIERAKYLALFMLLSVFAFAQQEPAAKEFTVSGKVKNGSAGEKVYLQFSTNPPVTLDSTTLAADGTFTIKGTEKDGGNFYMLNIADRQKIVLLVEGGENFAVTTDGYDKNDKGEPGKYTVKGSKNMEYYAKLMEMNQAMVDKVNKWNDEYAKATEKKDSKKMQEIQGNFQAAEVEHVAKIKTLLPEMGTSLVAIFAANNMLNPERDFAEMEAVAQRFEQENPSSKIAQSYIGFVKRLKGISVGDVAPDFTLNNPEGQDVTLSSLRGKYVLIDFWASWCGPCRMENPNVVKLYDKYKDKGFAIYGVSLDKDKAAWLAAIKKDNLTWTHGSDLKFWNSAVAQTYGVNAIPATFLLDKEGKVIAKNLRGASLEAKISELLGGE</sequence>
<dbReference type="PANTHER" id="PTHR42852">
    <property type="entry name" value="THIOL:DISULFIDE INTERCHANGE PROTEIN DSBE"/>
    <property type="match status" value="1"/>
</dbReference>
<reference evidence="8 9" key="1">
    <citation type="journal article" date="2014" name="Int. J. Syst. Evol. Microbiol.">
        <title>Complete genome sequence of Corynebacterium casei LMG S-19264T (=DSM 44701T), isolated from a smear-ripened cheese.</title>
        <authorList>
            <consortium name="US DOE Joint Genome Institute (JGI-PGF)"/>
            <person name="Walter F."/>
            <person name="Albersmeier A."/>
            <person name="Kalinowski J."/>
            <person name="Ruckert C."/>
        </authorList>
    </citation>
    <scope>NUCLEOTIDE SEQUENCE [LARGE SCALE GENOMIC DNA]</scope>
    <source>
        <strain evidence="8 9">KCTC 12866</strain>
    </source>
</reference>
<keyword evidence="2" id="KW-0201">Cytochrome c-type biogenesis</keyword>
<keyword evidence="4" id="KW-0676">Redox-active center</keyword>
<dbReference type="GO" id="GO:0030313">
    <property type="term" value="C:cell envelope"/>
    <property type="evidence" value="ECO:0007669"/>
    <property type="project" value="UniProtKB-SubCell"/>
</dbReference>
<dbReference type="GO" id="GO:0017004">
    <property type="term" value="P:cytochrome complex assembly"/>
    <property type="evidence" value="ECO:0007669"/>
    <property type="project" value="UniProtKB-KW"/>
</dbReference>
<dbReference type="InterPro" id="IPR036249">
    <property type="entry name" value="Thioredoxin-like_sf"/>
</dbReference>
<evidence type="ECO:0000313" key="9">
    <source>
        <dbReference type="Proteomes" id="UP000598271"/>
    </source>
</evidence>
<dbReference type="InterPro" id="IPR050553">
    <property type="entry name" value="Thioredoxin_ResA/DsbE_sf"/>
</dbReference>
<dbReference type="Pfam" id="PF00578">
    <property type="entry name" value="AhpC-TSA"/>
    <property type="match status" value="1"/>
</dbReference>
<feature type="chain" id="PRO_5035173970" evidence="6">
    <location>
        <begin position="27"/>
        <end position="386"/>
    </location>
</feature>
<dbReference type="CDD" id="cd02966">
    <property type="entry name" value="TlpA_like_family"/>
    <property type="match status" value="1"/>
</dbReference>
<evidence type="ECO:0000256" key="3">
    <source>
        <dbReference type="ARBA" id="ARBA00023157"/>
    </source>
</evidence>
<dbReference type="Pfam" id="PF14289">
    <property type="entry name" value="DUF4369"/>
    <property type="match status" value="1"/>
</dbReference>
<keyword evidence="6" id="KW-0732">Signal</keyword>
<dbReference type="InterPro" id="IPR013766">
    <property type="entry name" value="Thioredoxin_domain"/>
</dbReference>
<comment type="subcellular location">
    <subcellularLocation>
        <location evidence="1">Cell envelope</location>
    </subcellularLocation>
</comment>
<evidence type="ECO:0000256" key="6">
    <source>
        <dbReference type="SAM" id="SignalP"/>
    </source>
</evidence>
<evidence type="ECO:0000256" key="4">
    <source>
        <dbReference type="ARBA" id="ARBA00023284"/>
    </source>
</evidence>
<feature type="signal peptide" evidence="6">
    <location>
        <begin position="1"/>
        <end position="26"/>
    </location>
</feature>
<accession>A0A8J3CZF7</accession>
<feature type="coiled-coil region" evidence="5">
    <location>
        <begin position="142"/>
        <end position="169"/>
    </location>
</feature>
<gene>
    <name evidence="8" type="ORF">GCM10007390_01370</name>
</gene>
<evidence type="ECO:0000259" key="7">
    <source>
        <dbReference type="PROSITE" id="PS51352"/>
    </source>
</evidence>
<evidence type="ECO:0000313" key="8">
    <source>
        <dbReference type="EMBL" id="GHB52446.1"/>
    </source>
</evidence>
<dbReference type="RefSeq" id="WP_229580106.1">
    <property type="nucleotide sequence ID" value="NZ_BMXF01000001.1"/>
</dbReference>
<dbReference type="PROSITE" id="PS51352">
    <property type="entry name" value="THIOREDOXIN_2"/>
    <property type="match status" value="1"/>
</dbReference>
<dbReference type="InterPro" id="IPR025380">
    <property type="entry name" value="DUF4369"/>
</dbReference>
<dbReference type="InterPro" id="IPR000866">
    <property type="entry name" value="AhpC/TSA"/>
</dbReference>
<evidence type="ECO:0000256" key="2">
    <source>
        <dbReference type="ARBA" id="ARBA00022748"/>
    </source>
</evidence>
<dbReference type="GO" id="GO:0016209">
    <property type="term" value="F:antioxidant activity"/>
    <property type="evidence" value="ECO:0007669"/>
    <property type="project" value="InterPro"/>
</dbReference>
<evidence type="ECO:0000256" key="1">
    <source>
        <dbReference type="ARBA" id="ARBA00004196"/>
    </source>
</evidence>
<dbReference type="PROSITE" id="PS00194">
    <property type="entry name" value="THIOREDOXIN_1"/>
    <property type="match status" value="1"/>
</dbReference>
<dbReference type="PANTHER" id="PTHR42852:SF6">
    <property type="entry name" value="THIOL:DISULFIDE INTERCHANGE PROTEIN DSBE"/>
    <property type="match status" value="1"/>
</dbReference>
<feature type="domain" description="Thioredoxin" evidence="7">
    <location>
        <begin position="246"/>
        <end position="386"/>
    </location>
</feature>
<dbReference type="Proteomes" id="UP000598271">
    <property type="component" value="Unassembled WGS sequence"/>
</dbReference>
<dbReference type="InterPro" id="IPR017937">
    <property type="entry name" value="Thioredoxin_CS"/>
</dbReference>
<protein>
    <submittedName>
        <fullName evidence="8">Thiol:disulfide interchange protein</fullName>
    </submittedName>
</protein>
<dbReference type="SUPFAM" id="SSF52833">
    <property type="entry name" value="Thioredoxin-like"/>
    <property type="match status" value="1"/>
</dbReference>
<dbReference type="Gene3D" id="3.40.30.10">
    <property type="entry name" value="Glutaredoxin"/>
    <property type="match status" value="1"/>
</dbReference>
<evidence type="ECO:0000256" key="5">
    <source>
        <dbReference type="SAM" id="Coils"/>
    </source>
</evidence>
<comment type="caution">
    <text evidence="8">The sequence shown here is derived from an EMBL/GenBank/DDBJ whole genome shotgun (WGS) entry which is preliminary data.</text>
</comment>
<organism evidence="8 9">
    <name type="scientific">Persicitalea jodogahamensis</name>
    <dbReference type="NCBI Taxonomy" id="402147"/>
    <lineage>
        <taxon>Bacteria</taxon>
        <taxon>Pseudomonadati</taxon>
        <taxon>Bacteroidota</taxon>
        <taxon>Cytophagia</taxon>
        <taxon>Cytophagales</taxon>
        <taxon>Spirosomataceae</taxon>
        <taxon>Persicitalea</taxon>
    </lineage>
</organism>
<keyword evidence="9" id="KW-1185">Reference proteome</keyword>
<keyword evidence="3" id="KW-1015">Disulfide bond</keyword>